<comment type="subcellular location">
    <subcellularLocation>
        <location evidence="1">Cell membrane</location>
        <topology evidence="1">Multi-pass membrane protein</topology>
    </subcellularLocation>
</comment>
<dbReference type="PROSITE" id="PS51012">
    <property type="entry name" value="ABC_TM2"/>
    <property type="match status" value="1"/>
</dbReference>
<evidence type="ECO:0000259" key="9">
    <source>
        <dbReference type="PROSITE" id="PS51012"/>
    </source>
</evidence>
<keyword evidence="3" id="KW-0813">Transport</keyword>
<accession>A0A448TRZ7</accession>
<evidence type="ECO:0000256" key="1">
    <source>
        <dbReference type="ARBA" id="ARBA00004651"/>
    </source>
</evidence>
<evidence type="ECO:0000313" key="10">
    <source>
        <dbReference type="EMBL" id="VEJ08621.1"/>
    </source>
</evidence>
<keyword evidence="6 8" id="KW-1133">Transmembrane helix</keyword>
<organism evidence="10 11">
    <name type="scientific">Actinobacillus delphinicola</name>
    <dbReference type="NCBI Taxonomy" id="51161"/>
    <lineage>
        <taxon>Bacteria</taxon>
        <taxon>Pseudomonadati</taxon>
        <taxon>Pseudomonadota</taxon>
        <taxon>Gammaproteobacteria</taxon>
        <taxon>Pasteurellales</taxon>
        <taxon>Pasteurellaceae</taxon>
        <taxon>Actinobacillus</taxon>
    </lineage>
</organism>
<dbReference type="AlphaFoldDB" id="A0A448TRZ7"/>
<feature type="transmembrane region" description="Helical" evidence="8">
    <location>
        <begin position="231"/>
        <end position="252"/>
    </location>
</feature>
<dbReference type="Proteomes" id="UP000279799">
    <property type="component" value="Chromosome"/>
</dbReference>
<feature type="domain" description="ABC transmembrane type-2" evidence="9">
    <location>
        <begin position="140"/>
        <end position="372"/>
    </location>
</feature>
<keyword evidence="11" id="KW-1185">Reference proteome</keyword>
<dbReference type="InterPro" id="IPR013525">
    <property type="entry name" value="ABC2_TM"/>
</dbReference>
<proteinExistence type="inferred from homology"/>
<evidence type="ECO:0000256" key="5">
    <source>
        <dbReference type="ARBA" id="ARBA00022692"/>
    </source>
</evidence>
<dbReference type="InterPro" id="IPR051449">
    <property type="entry name" value="ABC-2_transporter_component"/>
</dbReference>
<dbReference type="PANTHER" id="PTHR30294:SF29">
    <property type="entry name" value="MULTIDRUG ABC TRANSPORTER PERMEASE YBHS-RELATED"/>
    <property type="match status" value="1"/>
</dbReference>
<dbReference type="GO" id="GO:0140359">
    <property type="term" value="F:ABC-type transporter activity"/>
    <property type="evidence" value="ECO:0007669"/>
    <property type="project" value="InterPro"/>
</dbReference>
<reference evidence="10 11" key="1">
    <citation type="submission" date="2018-12" db="EMBL/GenBank/DDBJ databases">
        <authorList>
            <consortium name="Pathogen Informatics"/>
        </authorList>
    </citation>
    <scope>NUCLEOTIDE SEQUENCE [LARGE SCALE GENOMIC DNA]</scope>
    <source>
        <strain evidence="10 11">NCTC12871</strain>
    </source>
</reference>
<evidence type="ECO:0000313" key="11">
    <source>
        <dbReference type="Proteomes" id="UP000279799"/>
    </source>
</evidence>
<evidence type="ECO:0000256" key="3">
    <source>
        <dbReference type="ARBA" id="ARBA00022448"/>
    </source>
</evidence>
<comment type="similarity">
    <text evidence="2">Belongs to the ABC-2 integral membrane protein family.</text>
</comment>
<dbReference type="EMBL" id="LR134510">
    <property type="protein sequence ID" value="VEJ08621.1"/>
    <property type="molecule type" value="Genomic_DNA"/>
</dbReference>
<sequence>MLTFSFERFFTLFIKECKQLRKDPSPFWVGVVVPVFMLILFGYGLSLDLNRISTVIVTQERTTIAEDIVARFRGSPYFDVIVTPSQHQAEQLMHERKVNLIIDIPQGFTQNAVLGRGKLGVIIHGVDANAAAITRYYVMNVIAQENLSFLNKTLPTEIPKGISINTRARFNEADRSSWYLVPGLIVVIMTLVGSFLTSTVIAREYERGTMNSLIISTATPLEIGLAKIMPYFFVAFAGFMLCLIASIAIFHVPVRGSLILLVLTSVVYLSWALAFGLWLSALVKKQFLANQYAIIGSFMPALILSGFLFDLRSIPTPLAVIGHLMPPTYAIESFKILYLSGMPMFVVWRNIGILLVCALIFFIATLRLLRKVAR</sequence>
<keyword evidence="7 8" id="KW-0472">Membrane</keyword>
<feature type="transmembrane region" description="Helical" evidence="8">
    <location>
        <begin position="292"/>
        <end position="309"/>
    </location>
</feature>
<dbReference type="KEGG" id="adp:NCTC12871_00023"/>
<dbReference type="Gene3D" id="3.40.1710.10">
    <property type="entry name" value="abc type-2 transporter like domain"/>
    <property type="match status" value="1"/>
</dbReference>
<dbReference type="RefSeq" id="WP_126597858.1">
    <property type="nucleotide sequence ID" value="NZ_LR134510.1"/>
</dbReference>
<gene>
    <name evidence="10" type="primary">ccmA1</name>
    <name evidence="10" type="ORF">NCTC12871_00023</name>
</gene>
<feature type="transmembrane region" description="Helical" evidence="8">
    <location>
        <begin position="179"/>
        <end position="202"/>
    </location>
</feature>
<feature type="transmembrane region" description="Helical" evidence="8">
    <location>
        <begin position="27"/>
        <end position="45"/>
    </location>
</feature>
<evidence type="ECO:0000256" key="8">
    <source>
        <dbReference type="SAM" id="Phobius"/>
    </source>
</evidence>
<evidence type="ECO:0000256" key="2">
    <source>
        <dbReference type="ARBA" id="ARBA00007783"/>
    </source>
</evidence>
<dbReference type="InterPro" id="IPR047817">
    <property type="entry name" value="ABC2_TM_bact-type"/>
</dbReference>
<dbReference type="OrthoDB" id="9808686at2"/>
<evidence type="ECO:0000256" key="4">
    <source>
        <dbReference type="ARBA" id="ARBA00022475"/>
    </source>
</evidence>
<name>A0A448TRZ7_9PAST</name>
<dbReference type="PANTHER" id="PTHR30294">
    <property type="entry name" value="MEMBRANE COMPONENT OF ABC TRANSPORTER YHHJ-RELATED"/>
    <property type="match status" value="1"/>
</dbReference>
<keyword evidence="4" id="KW-1003">Cell membrane</keyword>
<feature type="transmembrane region" description="Helical" evidence="8">
    <location>
        <begin position="258"/>
        <end position="280"/>
    </location>
</feature>
<dbReference type="GO" id="GO:0005886">
    <property type="term" value="C:plasma membrane"/>
    <property type="evidence" value="ECO:0007669"/>
    <property type="project" value="UniProtKB-SubCell"/>
</dbReference>
<protein>
    <submittedName>
        <fullName evidence="10">Multidrug ABC transporter ATPase</fullName>
    </submittedName>
</protein>
<keyword evidence="5 8" id="KW-0812">Transmembrane</keyword>
<feature type="transmembrane region" description="Helical" evidence="8">
    <location>
        <begin position="347"/>
        <end position="369"/>
    </location>
</feature>
<evidence type="ECO:0000256" key="7">
    <source>
        <dbReference type="ARBA" id="ARBA00023136"/>
    </source>
</evidence>
<evidence type="ECO:0000256" key="6">
    <source>
        <dbReference type="ARBA" id="ARBA00022989"/>
    </source>
</evidence>
<dbReference type="Pfam" id="PF12698">
    <property type="entry name" value="ABC2_membrane_3"/>
    <property type="match status" value="1"/>
</dbReference>